<feature type="compositionally biased region" description="Basic and acidic residues" evidence="1">
    <location>
        <begin position="23"/>
        <end position="40"/>
    </location>
</feature>
<gene>
    <name evidence="2" type="ORF">CURHAP_LOCUS13850</name>
    <name evidence="3" type="ORF">ORAREDHAP_LOCUS13411</name>
</gene>
<protein>
    <submittedName>
        <fullName evidence="3">Uncharacterized protein</fullName>
    </submittedName>
</protein>
<evidence type="ECO:0000313" key="3">
    <source>
        <dbReference type="EMBL" id="CAB4299358.1"/>
    </source>
</evidence>
<reference evidence="3 4" key="2">
    <citation type="submission" date="2020-05" db="EMBL/GenBank/DDBJ databases">
        <authorList>
            <person name="Campoy J."/>
            <person name="Schneeberger K."/>
            <person name="Spophaly S."/>
        </authorList>
    </citation>
    <scope>NUCLEOTIDE SEQUENCE [LARGE SCALE GENOMIC DNA]</scope>
    <source>
        <strain evidence="3">PruArmRojPasFocal</strain>
    </source>
</reference>
<reference evidence="5" key="1">
    <citation type="journal article" date="2020" name="Genome Biol.">
        <title>Gamete binning: chromosome-level and haplotype-resolved genome assembly enabled by high-throughput single-cell sequencing of gamete genomes.</title>
        <authorList>
            <person name="Campoy J.A."/>
            <person name="Sun H."/>
            <person name="Goel M."/>
            <person name="Jiao W.-B."/>
            <person name="Folz-Donahue K."/>
            <person name="Wang N."/>
            <person name="Rubio M."/>
            <person name="Liu C."/>
            <person name="Kukat C."/>
            <person name="Ruiz D."/>
            <person name="Huettel B."/>
            <person name="Schneeberger K."/>
        </authorList>
    </citation>
    <scope>NUCLEOTIDE SEQUENCE [LARGE SCALE GENOMIC DNA]</scope>
    <source>
        <strain evidence="5">cv. Rojo Pasion</strain>
    </source>
</reference>
<dbReference type="EMBL" id="CAEKDK010000002">
    <property type="protein sequence ID" value="CAB4268979.1"/>
    <property type="molecule type" value="Genomic_DNA"/>
</dbReference>
<name>A0A6J5WM80_PRUAR</name>
<evidence type="ECO:0000313" key="5">
    <source>
        <dbReference type="Proteomes" id="UP000507245"/>
    </source>
</evidence>
<sequence>MEEGTYFPPYQELLSLHHGQLPGKEKSGAISRGPEDGDHNLRRAARAFSIARS</sequence>
<dbReference type="Proteomes" id="UP000507222">
    <property type="component" value="Unassembled WGS sequence"/>
</dbReference>
<dbReference type="AlphaFoldDB" id="A0A6J5WM80"/>
<evidence type="ECO:0000313" key="4">
    <source>
        <dbReference type="Proteomes" id="UP000507222"/>
    </source>
</evidence>
<dbReference type="EMBL" id="CAEKKB010000002">
    <property type="protein sequence ID" value="CAB4299358.1"/>
    <property type="molecule type" value="Genomic_DNA"/>
</dbReference>
<feature type="region of interest" description="Disordered" evidence="1">
    <location>
        <begin position="20"/>
        <end position="40"/>
    </location>
</feature>
<organism evidence="3 5">
    <name type="scientific">Prunus armeniaca</name>
    <name type="common">Apricot</name>
    <name type="synonym">Armeniaca vulgaris</name>
    <dbReference type="NCBI Taxonomy" id="36596"/>
    <lineage>
        <taxon>Eukaryota</taxon>
        <taxon>Viridiplantae</taxon>
        <taxon>Streptophyta</taxon>
        <taxon>Embryophyta</taxon>
        <taxon>Tracheophyta</taxon>
        <taxon>Spermatophyta</taxon>
        <taxon>Magnoliopsida</taxon>
        <taxon>eudicotyledons</taxon>
        <taxon>Gunneridae</taxon>
        <taxon>Pentapetalae</taxon>
        <taxon>rosids</taxon>
        <taxon>fabids</taxon>
        <taxon>Rosales</taxon>
        <taxon>Rosaceae</taxon>
        <taxon>Amygdaloideae</taxon>
        <taxon>Amygdaleae</taxon>
        <taxon>Prunus</taxon>
    </lineage>
</organism>
<evidence type="ECO:0000256" key="1">
    <source>
        <dbReference type="SAM" id="MobiDB-lite"/>
    </source>
</evidence>
<evidence type="ECO:0000313" key="2">
    <source>
        <dbReference type="EMBL" id="CAB4268979.1"/>
    </source>
</evidence>
<keyword evidence="5" id="KW-1185">Reference proteome</keyword>
<proteinExistence type="predicted"/>
<accession>A0A6J5WM80</accession>
<dbReference type="Proteomes" id="UP000507245">
    <property type="component" value="Unassembled WGS sequence"/>
</dbReference>